<gene>
    <name evidence="1" type="ORF">HaLaN_07180</name>
</gene>
<dbReference type="AlphaFoldDB" id="A0A699YMX6"/>
<sequence>MSAVDLLGRPHLRGGRDFLQYTLELAEAIGHNDGTIWRLLYIVTTRFLLFLISRPWNARVVRPASHHV</sequence>
<comment type="caution">
    <text evidence="1">The sequence shown here is derived from an EMBL/GenBank/DDBJ whole genome shotgun (WGS) entry which is preliminary data.</text>
</comment>
<feature type="non-terminal residue" evidence="1">
    <location>
        <position position="68"/>
    </location>
</feature>
<name>A0A699YMX6_HAELA</name>
<evidence type="ECO:0000313" key="1">
    <source>
        <dbReference type="EMBL" id="GFH11647.1"/>
    </source>
</evidence>
<dbReference type="EMBL" id="BLLF01000422">
    <property type="protein sequence ID" value="GFH11647.1"/>
    <property type="molecule type" value="Genomic_DNA"/>
</dbReference>
<proteinExistence type="predicted"/>
<reference evidence="1 2" key="1">
    <citation type="submission" date="2020-02" db="EMBL/GenBank/DDBJ databases">
        <title>Draft genome sequence of Haematococcus lacustris strain NIES-144.</title>
        <authorList>
            <person name="Morimoto D."/>
            <person name="Nakagawa S."/>
            <person name="Yoshida T."/>
            <person name="Sawayama S."/>
        </authorList>
    </citation>
    <scope>NUCLEOTIDE SEQUENCE [LARGE SCALE GENOMIC DNA]</scope>
    <source>
        <strain evidence="1 2">NIES-144</strain>
    </source>
</reference>
<accession>A0A699YMX6</accession>
<evidence type="ECO:0000313" key="2">
    <source>
        <dbReference type="Proteomes" id="UP000485058"/>
    </source>
</evidence>
<organism evidence="1 2">
    <name type="scientific">Haematococcus lacustris</name>
    <name type="common">Green alga</name>
    <name type="synonym">Haematococcus pluvialis</name>
    <dbReference type="NCBI Taxonomy" id="44745"/>
    <lineage>
        <taxon>Eukaryota</taxon>
        <taxon>Viridiplantae</taxon>
        <taxon>Chlorophyta</taxon>
        <taxon>core chlorophytes</taxon>
        <taxon>Chlorophyceae</taxon>
        <taxon>CS clade</taxon>
        <taxon>Chlamydomonadales</taxon>
        <taxon>Haematococcaceae</taxon>
        <taxon>Haematococcus</taxon>
    </lineage>
</organism>
<protein>
    <submittedName>
        <fullName evidence="1">Uncharacterized protein</fullName>
    </submittedName>
</protein>
<dbReference type="Proteomes" id="UP000485058">
    <property type="component" value="Unassembled WGS sequence"/>
</dbReference>
<keyword evidence="2" id="KW-1185">Reference proteome</keyword>